<dbReference type="CDD" id="cd18533">
    <property type="entry name" value="PTP_fungal"/>
    <property type="match status" value="1"/>
</dbReference>
<evidence type="ECO:0000313" key="6">
    <source>
        <dbReference type="Proteomes" id="UP000504636"/>
    </source>
</evidence>
<evidence type="ECO:0000313" key="7">
    <source>
        <dbReference type="RefSeq" id="XP_033575933.1"/>
    </source>
</evidence>
<dbReference type="Gene3D" id="3.90.190.10">
    <property type="entry name" value="Protein tyrosine phosphatase superfamily"/>
    <property type="match status" value="1"/>
</dbReference>
<dbReference type="InterPro" id="IPR016130">
    <property type="entry name" value="Tyr_Pase_AS"/>
</dbReference>
<dbReference type="PROSITE" id="PS50056">
    <property type="entry name" value="TYR_PHOSPHATASE_2"/>
    <property type="match status" value="1"/>
</dbReference>
<dbReference type="RefSeq" id="XP_033575933.1">
    <property type="nucleotide sequence ID" value="XM_033728134.1"/>
</dbReference>
<dbReference type="InterPro" id="IPR050348">
    <property type="entry name" value="Protein-Tyr_Phosphatase"/>
</dbReference>
<dbReference type="Proteomes" id="UP000504636">
    <property type="component" value="Unplaced"/>
</dbReference>
<dbReference type="SUPFAM" id="SSF52799">
    <property type="entry name" value="(Phosphotyrosine protein) phosphatases II"/>
    <property type="match status" value="1"/>
</dbReference>
<protein>
    <submittedName>
        <fullName evidence="5 7">Uncharacterized protein</fullName>
    </submittedName>
</protein>
<evidence type="ECO:0000256" key="2">
    <source>
        <dbReference type="SAM" id="MobiDB-lite"/>
    </source>
</evidence>
<dbReference type="SMART" id="SM00194">
    <property type="entry name" value="PTPc"/>
    <property type="match status" value="1"/>
</dbReference>
<dbReference type="SMART" id="SM00404">
    <property type="entry name" value="PTPc_motif"/>
    <property type="match status" value="1"/>
</dbReference>
<feature type="compositionally biased region" description="Basic and acidic residues" evidence="2">
    <location>
        <begin position="320"/>
        <end position="333"/>
    </location>
</feature>
<dbReference type="OrthoDB" id="10253954at2759"/>
<comment type="similarity">
    <text evidence="1">Belongs to the protein-tyrosine phosphatase family. Non-receptor class subfamily.</text>
</comment>
<feature type="compositionally biased region" description="Basic and acidic residues" evidence="2">
    <location>
        <begin position="353"/>
        <end position="365"/>
    </location>
</feature>
<evidence type="ECO:0000259" key="4">
    <source>
        <dbReference type="PROSITE" id="PS50056"/>
    </source>
</evidence>
<dbReference type="PROSITE" id="PS00383">
    <property type="entry name" value="TYR_PHOSPHATASE_1"/>
    <property type="match status" value="1"/>
</dbReference>
<dbReference type="AlphaFoldDB" id="A0A6A6YK99"/>
<reference evidence="7" key="3">
    <citation type="submission" date="2025-04" db="UniProtKB">
        <authorList>
            <consortium name="RefSeq"/>
        </authorList>
    </citation>
    <scope>IDENTIFICATION</scope>
    <source>
        <strain evidence="7">CBS 304.34</strain>
    </source>
</reference>
<dbReference type="EMBL" id="MU003702">
    <property type="protein sequence ID" value="KAF2808969.1"/>
    <property type="molecule type" value="Genomic_DNA"/>
</dbReference>
<evidence type="ECO:0000256" key="1">
    <source>
        <dbReference type="ARBA" id="ARBA00009649"/>
    </source>
</evidence>
<reference evidence="7" key="2">
    <citation type="submission" date="2020-04" db="EMBL/GenBank/DDBJ databases">
        <authorList>
            <consortium name="NCBI Genome Project"/>
        </authorList>
    </citation>
    <scope>NUCLEOTIDE SEQUENCE</scope>
    <source>
        <strain evidence="7">CBS 304.34</strain>
    </source>
</reference>
<dbReference type="PANTHER" id="PTHR19134">
    <property type="entry name" value="RECEPTOR-TYPE TYROSINE-PROTEIN PHOSPHATASE"/>
    <property type="match status" value="1"/>
</dbReference>
<keyword evidence="6" id="KW-1185">Reference proteome</keyword>
<dbReference type="PRINTS" id="PR00700">
    <property type="entry name" value="PRTYPHPHTASE"/>
</dbReference>
<feature type="domain" description="Tyrosine specific protein phosphatases" evidence="4">
    <location>
        <begin position="220"/>
        <end position="302"/>
    </location>
</feature>
<dbReference type="PANTHER" id="PTHR19134:SF449">
    <property type="entry name" value="TYROSINE-PROTEIN PHOSPHATASE 1"/>
    <property type="match status" value="1"/>
</dbReference>
<dbReference type="GeneID" id="54469027"/>
<name>A0A6A6YK99_9PEZI</name>
<organism evidence="5">
    <name type="scientific">Mytilinidion resinicola</name>
    <dbReference type="NCBI Taxonomy" id="574789"/>
    <lineage>
        <taxon>Eukaryota</taxon>
        <taxon>Fungi</taxon>
        <taxon>Dikarya</taxon>
        <taxon>Ascomycota</taxon>
        <taxon>Pezizomycotina</taxon>
        <taxon>Dothideomycetes</taxon>
        <taxon>Pleosporomycetidae</taxon>
        <taxon>Mytilinidiales</taxon>
        <taxon>Mytilinidiaceae</taxon>
        <taxon>Mytilinidion</taxon>
    </lineage>
</organism>
<feature type="compositionally biased region" description="Low complexity" evidence="2">
    <location>
        <begin position="334"/>
        <end position="343"/>
    </location>
</feature>
<feature type="domain" description="Tyrosine-protein phosphatase" evidence="3">
    <location>
        <begin position="53"/>
        <end position="311"/>
    </location>
</feature>
<reference evidence="5 7" key="1">
    <citation type="journal article" date="2020" name="Stud. Mycol.">
        <title>101 Dothideomycetes genomes: a test case for predicting lifestyles and emergence of pathogens.</title>
        <authorList>
            <person name="Haridas S."/>
            <person name="Albert R."/>
            <person name="Binder M."/>
            <person name="Bloem J."/>
            <person name="Labutti K."/>
            <person name="Salamov A."/>
            <person name="Andreopoulos B."/>
            <person name="Baker S."/>
            <person name="Barry K."/>
            <person name="Bills G."/>
            <person name="Bluhm B."/>
            <person name="Cannon C."/>
            <person name="Castanera R."/>
            <person name="Culley D."/>
            <person name="Daum C."/>
            <person name="Ezra D."/>
            <person name="Gonzalez J."/>
            <person name="Henrissat B."/>
            <person name="Kuo A."/>
            <person name="Liang C."/>
            <person name="Lipzen A."/>
            <person name="Lutzoni F."/>
            <person name="Magnuson J."/>
            <person name="Mondo S."/>
            <person name="Nolan M."/>
            <person name="Ohm R."/>
            <person name="Pangilinan J."/>
            <person name="Park H.-J."/>
            <person name="Ramirez L."/>
            <person name="Alfaro M."/>
            <person name="Sun H."/>
            <person name="Tritt A."/>
            <person name="Yoshinaga Y."/>
            <person name="Zwiers L.-H."/>
            <person name="Turgeon B."/>
            <person name="Goodwin S."/>
            <person name="Spatafora J."/>
            <person name="Crous P."/>
            <person name="Grigoriev I."/>
        </authorList>
    </citation>
    <scope>NUCLEOTIDE SEQUENCE</scope>
    <source>
        <strain evidence="5 7">CBS 304.34</strain>
    </source>
</reference>
<accession>A0A6A6YK99</accession>
<evidence type="ECO:0000259" key="3">
    <source>
        <dbReference type="PROSITE" id="PS50055"/>
    </source>
</evidence>
<dbReference type="GO" id="GO:0004725">
    <property type="term" value="F:protein tyrosine phosphatase activity"/>
    <property type="evidence" value="ECO:0007669"/>
    <property type="project" value="InterPro"/>
</dbReference>
<gene>
    <name evidence="5 7" type="ORF">BDZ99DRAFT_571817</name>
</gene>
<dbReference type="InterPro" id="IPR029021">
    <property type="entry name" value="Prot-tyrosine_phosphatase-like"/>
</dbReference>
<dbReference type="InterPro" id="IPR003595">
    <property type="entry name" value="Tyr_Pase_cat"/>
</dbReference>
<proteinExistence type="inferred from homology"/>
<dbReference type="Pfam" id="PF00102">
    <property type="entry name" value="Y_phosphatase"/>
    <property type="match status" value="1"/>
</dbReference>
<feature type="region of interest" description="Disordered" evidence="2">
    <location>
        <begin position="320"/>
        <end position="376"/>
    </location>
</feature>
<dbReference type="InterPro" id="IPR000242">
    <property type="entry name" value="PTP_cat"/>
</dbReference>
<evidence type="ECO:0000313" key="5">
    <source>
        <dbReference type="EMBL" id="KAF2808969.1"/>
    </source>
</evidence>
<dbReference type="PROSITE" id="PS50055">
    <property type="entry name" value="TYR_PHOSPHATASE_PTP"/>
    <property type="match status" value="1"/>
</dbReference>
<sequence>MQDPTPYPTFLQLTTVDIHQKFIDVEWEQRNRLARGVHDKESQWSICGIEMTNRNRYANVNPYQSNRVKLQVPEGHNDYINASPILLQSTASKKVTKFIVTQGPKHDTFSHIWRMIWHENTSPAVVVMLTPTHESGREISCRYYPQTLAACDMKVNEEDEFEDGLEHNIRLTSLNENAETRTQLRELAMTTEDGSESKLIYHLLFEGWPDFLVPEGADREALLKLIKLSRELNADNSTNPRIVHCSAGVGRSGTFIALDWLLQELEEGSLDDLPEDHDPIAEVVDQLRQQRMMMVQGDAQFGFLYEVLREKWRDRYWKLHPETAGKGGPEDRAQTTQKQTTQKGTSRHQSKKSKSDLDEDAHAELQAELAGADSSF</sequence>
<dbReference type="InterPro" id="IPR000387">
    <property type="entry name" value="Tyr_Pase_dom"/>
</dbReference>